<proteinExistence type="predicted"/>
<dbReference type="GO" id="GO:0016020">
    <property type="term" value="C:membrane"/>
    <property type="evidence" value="ECO:0007669"/>
    <property type="project" value="InterPro"/>
</dbReference>
<evidence type="ECO:0000259" key="3">
    <source>
        <dbReference type="PROSITE" id="PS50076"/>
    </source>
</evidence>
<accession>A0AAV5N8S6</accession>
<dbReference type="InterPro" id="IPR036869">
    <property type="entry name" value="J_dom_sf"/>
</dbReference>
<dbReference type="SMART" id="SM00271">
    <property type="entry name" value="DnaJ"/>
    <property type="match status" value="1"/>
</dbReference>
<keyword evidence="1" id="KW-0143">Chaperone</keyword>
<dbReference type="Pfam" id="PF05656">
    <property type="entry name" value="DUF805"/>
    <property type="match status" value="1"/>
</dbReference>
<evidence type="ECO:0000256" key="2">
    <source>
        <dbReference type="SAM" id="Phobius"/>
    </source>
</evidence>
<feature type="transmembrane region" description="Helical" evidence="2">
    <location>
        <begin position="858"/>
        <end position="884"/>
    </location>
</feature>
<dbReference type="PROSITE" id="PS50076">
    <property type="entry name" value="DNAJ_2"/>
    <property type="match status" value="1"/>
</dbReference>
<keyword evidence="2" id="KW-1133">Transmembrane helix</keyword>
<dbReference type="InterPro" id="IPR008523">
    <property type="entry name" value="DUF805"/>
</dbReference>
<keyword evidence="2" id="KW-0472">Membrane</keyword>
<dbReference type="SUPFAM" id="SSF46565">
    <property type="entry name" value="Chaperone J-domain"/>
    <property type="match status" value="1"/>
</dbReference>
<dbReference type="AlphaFoldDB" id="A0AAV5N8S6"/>
<name>A0AAV5N8S6_9GAMM</name>
<feature type="domain" description="J" evidence="3">
    <location>
        <begin position="4"/>
        <end position="55"/>
    </location>
</feature>
<organism evidence="4 5">
    <name type="scientific">Leminorella grimontii</name>
    <dbReference type="NCBI Taxonomy" id="82981"/>
    <lineage>
        <taxon>Bacteria</taxon>
        <taxon>Pseudomonadati</taxon>
        <taxon>Pseudomonadota</taxon>
        <taxon>Gammaproteobacteria</taxon>
        <taxon>Enterobacterales</taxon>
        <taxon>Budviciaceae</taxon>
        <taxon>Leminorella</taxon>
    </lineage>
</organism>
<keyword evidence="2" id="KW-0812">Transmembrane</keyword>
<evidence type="ECO:0000256" key="1">
    <source>
        <dbReference type="ARBA" id="ARBA00023186"/>
    </source>
</evidence>
<feature type="transmembrane region" description="Helical" evidence="2">
    <location>
        <begin position="832"/>
        <end position="851"/>
    </location>
</feature>
<sequence>MSLNCWEILGIEPTDDKNAIRDAYRKKLPQHHPEKDPDGFKNLRLAYEEANKSAQAAFKPVSALVDAPLSLKDLPANEDEGETREEVQGDALPSDVTEVLNALRQLLDTPEKRYEPLAWHEFIQRLDMHSISTVNQLCWPLLDVLEDANNLSKNCARLLSERLRWKQRLSELSGERFQFVERFLHFLEKDDFFDMTQLSALPLPAQNAIVDHIETIHYLFWERPTWMLSAYLEQHHVTYWPDSPELMALRCRWYAHAGIGDEGLLAYCLEQMTDNPDDVDWLWLYASHCSLCGHNERALPFWIRLHDRELHAGAEAWLLSWCQEFSPQKLPLLIQALDRPQYPDAEGIAPDAPTQSYLTRTQTSKTLLRWSESSLLDLPPLAADYAAWRATKGPQTSVLRHLIAENGYDPLLRLYRHAAMLHLGDETLLQQIIDEPLPDSALDAFILRGLQRQAQENLRWLQTSSVIKAFVEWLTPETSAPLPDAFANKDSDASQQAMNWIRRSRWLETHQLQKLVDSEQFGGSLDIVTDWISFITLNNSMPLPAPKQDEDYWDWCRKRYALALLLETPAEALPMLHQVRGLTVEADHPLYTLWERVQGLQGDGDLVAQYRDSLTLSYILQYHSWTRLPITPEQYLENNQTTTSYSADHFYLSSQTWRERIWRSNNYHQLVFYAACAYCGHNSPVERFTKIMEDMTLDKEQETAMRKALIELKPYAFAQNVRHPRLLMLINEITALRKSERYVTPQPRQKALSECMSDEKEDISLRLAAKLLLQEARQREKRQGSDKKPSRFWQFWRFNTRLNRSGYLAQVLVGTIAAYFVSRFAISLSSDVNGPMLFGFLMLLNGASAVVRRINDIGLGLLATVCVIILIFVVTPAALILLLIPGTQSSTNAGPPPERWFNL</sequence>
<gene>
    <name evidence="4" type="ORF">SOASR030_32590</name>
</gene>
<dbReference type="RefSeq" id="WP_036024115.1">
    <property type="nucleotide sequence ID" value="NZ_BRLH01000011.1"/>
</dbReference>
<keyword evidence="5" id="KW-1185">Reference proteome</keyword>
<dbReference type="Proteomes" id="UP001058124">
    <property type="component" value="Unassembled WGS sequence"/>
</dbReference>
<feature type="transmembrane region" description="Helical" evidence="2">
    <location>
        <begin position="807"/>
        <end position="826"/>
    </location>
</feature>
<evidence type="ECO:0000313" key="4">
    <source>
        <dbReference type="EMBL" id="GKX57147.1"/>
    </source>
</evidence>
<dbReference type="CDD" id="cd06257">
    <property type="entry name" value="DnaJ"/>
    <property type="match status" value="1"/>
</dbReference>
<protein>
    <recommendedName>
        <fullName evidence="3">J domain-containing protein</fullName>
    </recommendedName>
</protein>
<comment type="caution">
    <text evidence="4">The sequence shown here is derived from an EMBL/GenBank/DDBJ whole genome shotgun (WGS) entry which is preliminary data.</text>
</comment>
<reference evidence="4" key="1">
    <citation type="submission" date="2022-06" db="EMBL/GenBank/DDBJ databases">
        <title>Draft genome sequences of Leminorella grimontii str. JCM5902.</title>
        <authorList>
            <person name="Wakabayashi Y."/>
            <person name="Kojima K."/>
        </authorList>
    </citation>
    <scope>NUCLEOTIDE SEQUENCE</scope>
    <source>
        <strain evidence="4">JCM 5902</strain>
    </source>
</reference>
<dbReference type="EMBL" id="BRLH01000011">
    <property type="protein sequence ID" value="GKX57147.1"/>
    <property type="molecule type" value="Genomic_DNA"/>
</dbReference>
<evidence type="ECO:0000313" key="5">
    <source>
        <dbReference type="Proteomes" id="UP001058124"/>
    </source>
</evidence>
<dbReference type="InterPro" id="IPR001623">
    <property type="entry name" value="DnaJ_domain"/>
</dbReference>
<dbReference type="Gene3D" id="1.10.287.110">
    <property type="entry name" value="DnaJ domain"/>
    <property type="match status" value="1"/>
</dbReference>